<reference evidence="3" key="1">
    <citation type="journal article" date="2019" name="Int. J. Syst. Evol. Microbiol.">
        <title>The Global Catalogue of Microorganisms (GCM) 10K type strain sequencing project: providing services to taxonomists for standard genome sequencing and annotation.</title>
        <authorList>
            <consortium name="The Broad Institute Genomics Platform"/>
            <consortium name="The Broad Institute Genome Sequencing Center for Infectious Disease"/>
            <person name="Wu L."/>
            <person name="Ma J."/>
        </authorList>
    </citation>
    <scope>NUCLEOTIDE SEQUENCE [LARGE SCALE GENOMIC DNA]</scope>
    <source>
        <strain evidence="3">JCM 19015</strain>
    </source>
</reference>
<keyword evidence="1" id="KW-0732">Signal</keyword>
<comment type="caution">
    <text evidence="2">The sequence shown here is derived from an EMBL/GenBank/DDBJ whole genome shotgun (WGS) entry which is preliminary data.</text>
</comment>
<proteinExistence type="predicted"/>
<evidence type="ECO:0000313" key="3">
    <source>
        <dbReference type="Proteomes" id="UP001500121"/>
    </source>
</evidence>
<accession>A0ABP8YWQ5</accession>
<gene>
    <name evidence="2" type="ORF">GCM10025783_08410</name>
</gene>
<sequence length="231" mass="24132">MTSALTVALLMTGGVAAHADSTAPVASGPGCTNTAKMPVGAVTGPISDVDQDGRADTQFYGAGNGRYVYGIRTAAGGVYTITDTLRGLQAHSGFTAYLLGSGVVSVIDDKETAEPYAFRNCRFVQPQHKTGGAYTFALGAKSTSGTGIACNDQNGGPILERATAKKRANGRYDILWSTVRVSDDGKIAYRQTGTGSTDVRWSNLKASDTRVRDARASHCIGVVKKVTARTD</sequence>
<feature type="signal peptide" evidence="1">
    <location>
        <begin position="1"/>
        <end position="19"/>
    </location>
</feature>
<keyword evidence="3" id="KW-1185">Reference proteome</keyword>
<name>A0ABP8YWQ5_9MICO</name>
<evidence type="ECO:0000313" key="2">
    <source>
        <dbReference type="EMBL" id="GAA4739888.1"/>
    </source>
</evidence>
<dbReference type="EMBL" id="BAABLP010000002">
    <property type="protein sequence ID" value="GAA4739888.1"/>
    <property type="molecule type" value="Genomic_DNA"/>
</dbReference>
<evidence type="ECO:0008006" key="4">
    <source>
        <dbReference type="Google" id="ProtNLM"/>
    </source>
</evidence>
<dbReference type="Proteomes" id="UP001500121">
    <property type="component" value="Unassembled WGS sequence"/>
</dbReference>
<organism evidence="2 3">
    <name type="scientific">Amnibacterium soli</name>
    <dbReference type="NCBI Taxonomy" id="1282736"/>
    <lineage>
        <taxon>Bacteria</taxon>
        <taxon>Bacillati</taxon>
        <taxon>Actinomycetota</taxon>
        <taxon>Actinomycetes</taxon>
        <taxon>Micrococcales</taxon>
        <taxon>Microbacteriaceae</taxon>
        <taxon>Amnibacterium</taxon>
    </lineage>
</organism>
<feature type="chain" id="PRO_5045946486" description="VCBS repeat-containing protein" evidence="1">
    <location>
        <begin position="20"/>
        <end position="231"/>
    </location>
</feature>
<evidence type="ECO:0000256" key="1">
    <source>
        <dbReference type="SAM" id="SignalP"/>
    </source>
</evidence>
<protein>
    <recommendedName>
        <fullName evidence="4">VCBS repeat-containing protein</fullName>
    </recommendedName>
</protein>